<accession>A0A5J4JJI9</accession>
<dbReference type="FunFam" id="3.40.50.10490:FF:000011">
    <property type="entry name" value="Arabinose 5-phosphate isomerase"/>
    <property type="match status" value="1"/>
</dbReference>
<dbReference type="Gene3D" id="3.10.580.10">
    <property type="entry name" value="CBS-domain"/>
    <property type="match status" value="1"/>
</dbReference>
<gene>
    <name evidence="10" type="primary">kdsD</name>
    <name evidence="10" type="ORF">BpJC7_27020</name>
</gene>
<dbReference type="CDD" id="cd05014">
    <property type="entry name" value="SIS_Kpsf"/>
    <property type="match status" value="1"/>
</dbReference>
<dbReference type="GO" id="GO:0019146">
    <property type="term" value="F:arabinose-5-phosphate isomerase activity"/>
    <property type="evidence" value="ECO:0007669"/>
    <property type="project" value="UniProtKB-ARBA"/>
</dbReference>
<feature type="domain" description="SIS" evidence="9">
    <location>
        <begin position="40"/>
        <end position="183"/>
    </location>
</feature>
<dbReference type="EMBL" id="BKZQ01000047">
    <property type="protein sequence ID" value="GER71399.1"/>
    <property type="molecule type" value="Genomic_DNA"/>
</dbReference>
<evidence type="ECO:0000313" key="11">
    <source>
        <dbReference type="Proteomes" id="UP000391919"/>
    </source>
</evidence>
<evidence type="ECO:0000256" key="4">
    <source>
        <dbReference type="PIRNR" id="PIRNR004692"/>
    </source>
</evidence>
<dbReference type="CDD" id="cd04604">
    <property type="entry name" value="CBS_pair_SIS_assoc"/>
    <property type="match status" value="1"/>
</dbReference>
<feature type="site" description="Catalytically relevant" evidence="6">
    <location>
        <position position="151"/>
    </location>
</feature>
<feature type="domain" description="CBS" evidence="8">
    <location>
        <begin position="209"/>
        <end position="267"/>
    </location>
</feature>
<evidence type="ECO:0000256" key="7">
    <source>
        <dbReference type="PROSITE-ProRule" id="PRU00703"/>
    </source>
</evidence>
<dbReference type="Pfam" id="PF00571">
    <property type="entry name" value="CBS"/>
    <property type="match status" value="2"/>
</dbReference>
<comment type="similarity">
    <text evidence="1 4">Belongs to the SIS family. GutQ/KpsF subfamily.</text>
</comment>
<dbReference type="PROSITE" id="PS51371">
    <property type="entry name" value="CBS"/>
    <property type="match status" value="1"/>
</dbReference>
<dbReference type="GO" id="GO:0097367">
    <property type="term" value="F:carbohydrate derivative binding"/>
    <property type="evidence" value="ECO:0007669"/>
    <property type="project" value="InterPro"/>
</dbReference>
<dbReference type="RefSeq" id="WP_151681636.1">
    <property type="nucleotide sequence ID" value="NZ_BKZP01000014.1"/>
</dbReference>
<dbReference type="AlphaFoldDB" id="A0A5J4JJI9"/>
<sequence>MLRDLKQSVNYVESIREVLETEANEILKLKDRINFRINEVIEMILACENKVVFTGMGKSGIIGRKLASTFASTGTPAFFLHPGEALHGDLGKITKNDVVIAISNSGETSEILNIIPSIKRIGAKMIAIVGSRKSTLARRSNLVVDIGEIEEACPLGLAPTSSTTATLALGDAIAIALLKAREFTPENFALFHPGGSLGRRLLLTVGHVVRRKKVNPVVALDTGIKDALFIMTEAGAGAVSVIDDEGRLIGILTDGDIRRELMKGHEVLDKKVADLYTKYPVSVSDRQLATEALRIMEDRAFNVLPVVKAGKKPVAMLRIQDLTRLGL</sequence>
<proteinExistence type="inferred from homology"/>
<dbReference type="SMART" id="SM00116">
    <property type="entry name" value="CBS"/>
    <property type="match status" value="2"/>
</dbReference>
<dbReference type="InterPro" id="IPR050986">
    <property type="entry name" value="GutQ/KpsF_isomerases"/>
</dbReference>
<dbReference type="SUPFAM" id="SSF53697">
    <property type="entry name" value="SIS domain"/>
    <property type="match status" value="1"/>
</dbReference>
<feature type="site" description="Catalytically relevant" evidence="6">
    <location>
        <position position="58"/>
    </location>
</feature>
<dbReference type="GO" id="GO:0005975">
    <property type="term" value="P:carbohydrate metabolic process"/>
    <property type="evidence" value="ECO:0007669"/>
    <property type="project" value="InterPro"/>
</dbReference>
<dbReference type="Pfam" id="PF01380">
    <property type="entry name" value="SIS"/>
    <property type="match status" value="1"/>
</dbReference>
<evidence type="ECO:0000256" key="6">
    <source>
        <dbReference type="PIRSR" id="PIRSR004692-3"/>
    </source>
</evidence>
<dbReference type="PANTHER" id="PTHR42745:SF1">
    <property type="entry name" value="ARABINOSE 5-PHOSPHATE ISOMERASE KDSD"/>
    <property type="match status" value="1"/>
</dbReference>
<feature type="site" description="Catalytically relevant" evidence="6">
    <location>
        <position position="192"/>
    </location>
</feature>
<evidence type="ECO:0000259" key="8">
    <source>
        <dbReference type="PROSITE" id="PS51371"/>
    </source>
</evidence>
<keyword evidence="5" id="KW-0862">Zinc</keyword>
<keyword evidence="3 7" id="KW-0129">CBS domain</keyword>
<evidence type="ECO:0000256" key="3">
    <source>
        <dbReference type="ARBA" id="ARBA00023122"/>
    </source>
</evidence>
<keyword evidence="2" id="KW-0677">Repeat</keyword>
<evidence type="ECO:0000256" key="1">
    <source>
        <dbReference type="ARBA" id="ARBA00008165"/>
    </source>
</evidence>
<comment type="caution">
    <text evidence="10">The sequence shown here is derived from an EMBL/GenBank/DDBJ whole genome shotgun (WGS) entry which is preliminary data.</text>
</comment>
<dbReference type="GO" id="GO:1901135">
    <property type="term" value="P:carbohydrate derivative metabolic process"/>
    <property type="evidence" value="ECO:0007669"/>
    <property type="project" value="InterPro"/>
</dbReference>
<evidence type="ECO:0000259" key="9">
    <source>
        <dbReference type="PROSITE" id="PS51464"/>
    </source>
</evidence>
<dbReference type="InterPro" id="IPR004800">
    <property type="entry name" value="KdsD/KpsF-type"/>
</dbReference>
<keyword evidence="5" id="KW-0479">Metal-binding</keyword>
<evidence type="ECO:0000256" key="2">
    <source>
        <dbReference type="ARBA" id="ARBA00022737"/>
    </source>
</evidence>
<dbReference type="InterPro" id="IPR035474">
    <property type="entry name" value="SIS_Kpsf"/>
</dbReference>
<feature type="binding site" evidence="5">
    <location>
        <position position="81"/>
    </location>
    <ligand>
        <name>Zn(2+)</name>
        <dbReference type="ChEBI" id="CHEBI:29105"/>
    </ligand>
</feature>
<protein>
    <submittedName>
        <fullName evidence="10">Arabinose-5-phosphate isomerase</fullName>
    </submittedName>
</protein>
<dbReference type="Proteomes" id="UP000391919">
    <property type="component" value="Unassembled WGS sequence"/>
</dbReference>
<dbReference type="InterPro" id="IPR046348">
    <property type="entry name" value="SIS_dom_sf"/>
</dbReference>
<dbReference type="PANTHER" id="PTHR42745">
    <property type="match status" value="1"/>
</dbReference>
<dbReference type="InterPro" id="IPR001347">
    <property type="entry name" value="SIS_dom"/>
</dbReference>
<dbReference type="PROSITE" id="PS51464">
    <property type="entry name" value="SIS"/>
    <property type="match status" value="1"/>
</dbReference>
<dbReference type="InterPro" id="IPR046342">
    <property type="entry name" value="CBS_dom_sf"/>
</dbReference>
<evidence type="ECO:0000256" key="5">
    <source>
        <dbReference type="PIRSR" id="PIRSR004692-2"/>
    </source>
</evidence>
<dbReference type="Gene3D" id="3.40.50.10490">
    <property type="entry name" value="Glucose-6-phosphate isomerase like protein, domain 1"/>
    <property type="match status" value="1"/>
</dbReference>
<dbReference type="GO" id="GO:0046872">
    <property type="term" value="F:metal ion binding"/>
    <property type="evidence" value="ECO:0007669"/>
    <property type="project" value="UniProtKB-KW"/>
</dbReference>
<dbReference type="InterPro" id="IPR000644">
    <property type="entry name" value="CBS_dom"/>
</dbReference>
<keyword evidence="11" id="KW-1185">Reference proteome</keyword>
<organism evidence="10 11">
    <name type="scientific">Weizmannia acidilactici</name>
    <dbReference type="NCBI Taxonomy" id="2607726"/>
    <lineage>
        <taxon>Bacteria</taxon>
        <taxon>Bacillati</taxon>
        <taxon>Bacillota</taxon>
        <taxon>Bacilli</taxon>
        <taxon>Bacillales</taxon>
        <taxon>Bacillaceae</taxon>
        <taxon>Heyndrickxia</taxon>
    </lineage>
</organism>
<evidence type="ECO:0000313" key="10">
    <source>
        <dbReference type="EMBL" id="GER71399.1"/>
    </source>
</evidence>
<name>A0A5J4JJI9_9BACI</name>
<feature type="site" description="Catalytically relevant" evidence="6">
    <location>
        <position position="110"/>
    </location>
</feature>
<dbReference type="PIRSF" id="PIRSF004692">
    <property type="entry name" value="KdsD_KpsF"/>
    <property type="match status" value="1"/>
</dbReference>
<reference evidence="10 11" key="1">
    <citation type="submission" date="2019-09" db="EMBL/GenBank/DDBJ databases">
        <title>Draft genome sequence of Bacillus sp. JC-7.</title>
        <authorList>
            <person name="Tanaka N."/>
            <person name="Shiwa Y."/>
            <person name="Fujita N."/>
            <person name="Tanasupawat S."/>
        </authorList>
    </citation>
    <scope>NUCLEOTIDE SEQUENCE [LARGE SCALE GENOMIC DNA]</scope>
    <source>
        <strain evidence="10 11">JC-7</strain>
    </source>
</reference>
<dbReference type="NCBIfam" id="TIGR00393">
    <property type="entry name" value="kpsF"/>
    <property type="match status" value="1"/>
</dbReference>
<keyword evidence="10" id="KW-0413">Isomerase</keyword>